<dbReference type="InParanoid" id="W3X8N6"/>
<dbReference type="PROSITE" id="PS00086">
    <property type="entry name" value="CYTOCHROME_P450"/>
    <property type="match status" value="1"/>
</dbReference>
<organism evidence="9 10">
    <name type="scientific">Pestalotiopsis fici (strain W106-1 / CGMCC3.15140)</name>
    <dbReference type="NCBI Taxonomy" id="1229662"/>
    <lineage>
        <taxon>Eukaryota</taxon>
        <taxon>Fungi</taxon>
        <taxon>Dikarya</taxon>
        <taxon>Ascomycota</taxon>
        <taxon>Pezizomycotina</taxon>
        <taxon>Sordariomycetes</taxon>
        <taxon>Xylariomycetidae</taxon>
        <taxon>Amphisphaeriales</taxon>
        <taxon>Sporocadaceae</taxon>
        <taxon>Pestalotiopsis</taxon>
    </lineage>
</organism>
<dbReference type="HOGENOM" id="CLU_001570_14_11_1"/>
<dbReference type="PRINTS" id="PR00385">
    <property type="entry name" value="P450"/>
</dbReference>
<keyword evidence="10" id="KW-1185">Reference proteome</keyword>
<accession>W3X8N6</accession>
<dbReference type="Gene3D" id="1.10.630.10">
    <property type="entry name" value="Cytochrome P450"/>
    <property type="match status" value="1"/>
</dbReference>
<dbReference type="PANTHER" id="PTHR24305">
    <property type="entry name" value="CYTOCHROME P450"/>
    <property type="match status" value="1"/>
</dbReference>
<sequence>MPSIQQALGADGLSQRMSHGALVFLLAILTWRVILIAYRLWLHPLRSFPGPKLWAISDLPFTYTSNISGTSIRRIDDFHRRYGAIVRIGPNRIVMDGSIAWPQVYGRRLAGQPEFEKAPGFFARGVEHGIIAAPRDVHRRQRKQLGHAFSEVSMREQEATINQYVELLIQRVAEHAAKEKPLNIVEWLNFTTFDIIGDLTFGESFGSLETSKYHPWVHNIFKGIKADAFVRACRNYPVFEPMLVRCLGGEQAGQGDRNRALARDKAMARMELGMEPKGRRDFMTHMLQPTRDGKPGLSTTEIMAMSPLLVVAGSETTASALSGFFFYVNQNPRVKTIVMDEIRSAFQDESDITMITTNQLEYLHATLEETLRMYPPAAILPPRRSPGAEIEGKFVPAGVICHVSPWAIFRNPKHFTAPDSFCPERWLKSEHPLYESRFATDNQSVFKPFSNGPRDCIGKNLAYAEMRLITARLLYKFDVETLPGQDGWHAEQQAFTIWEKGPLFVKFASRNMSTLAQ</sequence>
<protein>
    <recommendedName>
        <fullName evidence="11">Isotrichodermin C-15 hydroxylase</fullName>
    </recommendedName>
</protein>
<dbReference type="InterPro" id="IPR050121">
    <property type="entry name" value="Cytochrome_P450_monoxygenase"/>
</dbReference>
<feature type="binding site" description="axial binding residue" evidence="6">
    <location>
        <position position="456"/>
    </location>
    <ligand>
        <name>heme</name>
        <dbReference type="ChEBI" id="CHEBI:30413"/>
    </ligand>
    <ligandPart>
        <name>Fe</name>
        <dbReference type="ChEBI" id="CHEBI:18248"/>
    </ligandPart>
</feature>
<evidence type="ECO:0000256" key="1">
    <source>
        <dbReference type="ARBA" id="ARBA00001971"/>
    </source>
</evidence>
<comment type="cofactor">
    <cofactor evidence="1 6">
        <name>heme</name>
        <dbReference type="ChEBI" id="CHEBI:30413"/>
    </cofactor>
</comment>
<evidence type="ECO:0000256" key="6">
    <source>
        <dbReference type="PIRSR" id="PIRSR602401-1"/>
    </source>
</evidence>
<keyword evidence="7" id="KW-0503">Monooxygenase</keyword>
<keyword evidence="8" id="KW-1133">Transmembrane helix</keyword>
<dbReference type="PANTHER" id="PTHR24305:SF210">
    <property type="entry name" value="CYTOCHROME P450 MONOOXYGENASE ASQL-RELATED"/>
    <property type="match status" value="1"/>
</dbReference>
<dbReference type="AlphaFoldDB" id="W3X8N6"/>
<name>W3X8N6_PESFW</name>
<keyword evidence="3 6" id="KW-0349">Heme</keyword>
<dbReference type="PRINTS" id="PR00463">
    <property type="entry name" value="EP450I"/>
</dbReference>
<feature type="transmembrane region" description="Helical" evidence="8">
    <location>
        <begin position="21"/>
        <end position="41"/>
    </location>
</feature>
<dbReference type="eggNOG" id="KOG0158">
    <property type="taxonomic scope" value="Eukaryota"/>
</dbReference>
<proteinExistence type="inferred from homology"/>
<dbReference type="GeneID" id="19271762"/>
<dbReference type="GO" id="GO:0005506">
    <property type="term" value="F:iron ion binding"/>
    <property type="evidence" value="ECO:0007669"/>
    <property type="project" value="InterPro"/>
</dbReference>
<evidence type="ECO:0000256" key="3">
    <source>
        <dbReference type="ARBA" id="ARBA00022617"/>
    </source>
</evidence>
<reference evidence="10" key="1">
    <citation type="journal article" date="2015" name="BMC Genomics">
        <title>Genomic and transcriptomic analysis of the endophytic fungus Pestalotiopsis fici reveals its lifestyle and high potential for synthesis of natural products.</title>
        <authorList>
            <person name="Wang X."/>
            <person name="Zhang X."/>
            <person name="Liu L."/>
            <person name="Xiang M."/>
            <person name="Wang W."/>
            <person name="Sun X."/>
            <person name="Che Y."/>
            <person name="Guo L."/>
            <person name="Liu G."/>
            <person name="Guo L."/>
            <person name="Wang C."/>
            <person name="Yin W.B."/>
            <person name="Stadler M."/>
            <person name="Zhang X."/>
            <person name="Liu X."/>
        </authorList>
    </citation>
    <scope>NUCLEOTIDE SEQUENCE [LARGE SCALE GENOMIC DNA]</scope>
    <source>
        <strain evidence="10">W106-1 / CGMCC3.15140</strain>
    </source>
</reference>
<gene>
    <name evidence="9" type="ORF">PFICI_06749</name>
</gene>
<keyword evidence="5 6" id="KW-0408">Iron</keyword>
<evidence type="ECO:0000256" key="7">
    <source>
        <dbReference type="RuleBase" id="RU000461"/>
    </source>
</evidence>
<dbReference type="InterPro" id="IPR017972">
    <property type="entry name" value="Cyt_P450_CS"/>
</dbReference>
<keyword evidence="4 6" id="KW-0479">Metal-binding</keyword>
<evidence type="ECO:0000256" key="2">
    <source>
        <dbReference type="ARBA" id="ARBA00010617"/>
    </source>
</evidence>
<dbReference type="KEGG" id="pfy:PFICI_06749"/>
<evidence type="ECO:0008006" key="11">
    <source>
        <dbReference type="Google" id="ProtNLM"/>
    </source>
</evidence>
<dbReference type="SUPFAM" id="SSF48264">
    <property type="entry name" value="Cytochrome P450"/>
    <property type="match status" value="1"/>
</dbReference>
<evidence type="ECO:0000256" key="4">
    <source>
        <dbReference type="ARBA" id="ARBA00022723"/>
    </source>
</evidence>
<dbReference type="GO" id="GO:0020037">
    <property type="term" value="F:heme binding"/>
    <property type="evidence" value="ECO:0007669"/>
    <property type="project" value="InterPro"/>
</dbReference>
<dbReference type="OrthoDB" id="1470350at2759"/>
<comment type="similarity">
    <text evidence="2 7">Belongs to the cytochrome P450 family.</text>
</comment>
<dbReference type="GO" id="GO:0016705">
    <property type="term" value="F:oxidoreductase activity, acting on paired donors, with incorporation or reduction of molecular oxygen"/>
    <property type="evidence" value="ECO:0007669"/>
    <property type="project" value="InterPro"/>
</dbReference>
<dbReference type="OMA" id="DATEFHK"/>
<evidence type="ECO:0000256" key="8">
    <source>
        <dbReference type="SAM" id="Phobius"/>
    </source>
</evidence>
<dbReference type="Proteomes" id="UP000030651">
    <property type="component" value="Unassembled WGS sequence"/>
</dbReference>
<evidence type="ECO:0000313" key="9">
    <source>
        <dbReference type="EMBL" id="ETS81747.1"/>
    </source>
</evidence>
<keyword evidence="7" id="KW-0560">Oxidoreductase</keyword>
<evidence type="ECO:0000256" key="5">
    <source>
        <dbReference type="ARBA" id="ARBA00023004"/>
    </source>
</evidence>
<keyword evidence="8" id="KW-0812">Transmembrane</keyword>
<dbReference type="InterPro" id="IPR001128">
    <property type="entry name" value="Cyt_P450"/>
</dbReference>
<dbReference type="Pfam" id="PF00067">
    <property type="entry name" value="p450"/>
    <property type="match status" value="1"/>
</dbReference>
<dbReference type="GO" id="GO:0004497">
    <property type="term" value="F:monooxygenase activity"/>
    <property type="evidence" value="ECO:0007669"/>
    <property type="project" value="UniProtKB-KW"/>
</dbReference>
<dbReference type="InterPro" id="IPR036396">
    <property type="entry name" value="Cyt_P450_sf"/>
</dbReference>
<dbReference type="InterPro" id="IPR002401">
    <property type="entry name" value="Cyt_P450_E_grp-I"/>
</dbReference>
<dbReference type="RefSeq" id="XP_007833521.1">
    <property type="nucleotide sequence ID" value="XM_007835330.1"/>
</dbReference>
<dbReference type="EMBL" id="KI912112">
    <property type="protein sequence ID" value="ETS81747.1"/>
    <property type="molecule type" value="Genomic_DNA"/>
</dbReference>
<evidence type="ECO:0000313" key="10">
    <source>
        <dbReference type="Proteomes" id="UP000030651"/>
    </source>
</evidence>
<keyword evidence="8" id="KW-0472">Membrane</keyword>
<dbReference type="CDD" id="cd11058">
    <property type="entry name" value="CYP60B-like"/>
    <property type="match status" value="1"/>
</dbReference>